<dbReference type="AlphaFoldDB" id="A0A2N6NII9"/>
<dbReference type="Proteomes" id="UP000235728">
    <property type="component" value="Unassembled WGS sequence"/>
</dbReference>
<sequence length="69" mass="7634">MSTGFTPSMPNAALARRDDVSRKYKRIPFFRRQNGGTELKSSTGMILSTAWAAEGAIMQYTLSCSKIDN</sequence>
<evidence type="ECO:0000313" key="1">
    <source>
        <dbReference type="EMBL" id="PMB67098.1"/>
    </source>
</evidence>
<organism evidence="1 2">
    <name type="scientific">Beauveria bassiana</name>
    <name type="common">White muscardine disease fungus</name>
    <name type="synonym">Tritirachium shiotae</name>
    <dbReference type="NCBI Taxonomy" id="176275"/>
    <lineage>
        <taxon>Eukaryota</taxon>
        <taxon>Fungi</taxon>
        <taxon>Dikarya</taxon>
        <taxon>Ascomycota</taxon>
        <taxon>Pezizomycotina</taxon>
        <taxon>Sordariomycetes</taxon>
        <taxon>Hypocreomycetidae</taxon>
        <taxon>Hypocreales</taxon>
        <taxon>Cordycipitaceae</taxon>
        <taxon>Beauveria</taxon>
    </lineage>
</organism>
<accession>A0A2N6NII9</accession>
<gene>
    <name evidence="1" type="ORF">BM221_006760</name>
</gene>
<protein>
    <submittedName>
        <fullName evidence="1">Uncharacterized protein</fullName>
    </submittedName>
</protein>
<evidence type="ECO:0000313" key="2">
    <source>
        <dbReference type="Proteomes" id="UP000235728"/>
    </source>
</evidence>
<reference evidence="1 2" key="1">
    <citation type="journal article" date="2016" name="Appl. Microbiol. Biotechnol.">
        <title>Characterization of T-DNA insertion mutants with decreased virulence in the entomopathogenic fungus Beauveria bassiana JEF-007.</title>
        <authorList>
            <person name="Kim S."/>
            <person name="Lee S.J."/>
            <person name="Nai Y.S."/>
            <person name="Yu J.S."/>
            <person name="Lee M.R."/>
            <person name="Yang Y.T."/>
            <person name="Kim J.S."/>
        </authorList>
    </citation>
    <scope>NUCLEOTIDE SEQUENCE [LARGE SCALE GENOMIC DNA]</scope>
    <source>
        <strain evidence="1 2">JEF-007</strain>
    </source>
</reference>
<dbReference type="EMBL" id="MRVG01000007">
    <property type="protein sequence ID" value="PMB67098.1"/>
    <property type="molecule type" value="Genomic_DNA"/>
</dbReference>
<proteinExistence type="predicted"/>
<comment type="caution">
    <text evidence="1">The sequence shown here is derived from an EMBL/GenBank/DDBJ whole genome shotgun (WGS) entry which is preliminary data.</text>
</comment>
<name>A0A2N6NII9_BEABA</name>